<dbReference type="Proteomes" id="UP000186551">
    <property type="component" value="Unassembled WGS sequence"/>
</dbReference>
<proteinExistence type="predicted"/>
<dbReference type="InterPro" id="IPR027379">
    <property type="entry name" value="CLS_N"/>
</dbReference>
<reference evidence="8 9" key="1">
    <citation type="submission" date="2016-03" db="EMBL/GenBank/DDBJ databases">
        <title>Genome sequence of Pontibacter sp. nov., of the family cytophagaceae, isolated from marine sediment of the Yellow Sea, China.</title>
        <authorList>
            <person name="Zhang G."/>
            <person name="Zhang R."/>
        </authorList>
    </citation>
    <scope>NUCLEOTIDE SEQUENCE [LARGE SCALE GENOMIC DNA]</scope>
    <source>
        <strain evidence="8 9">S10-8</strain>
    </source>
</reference>
<evidence type="ECO:0000256" key="1">
    <source>
        <dbReference type="ARBA" id="ARBA00004651"/>
    </source>
</evidence>
<dbReference type="Pfam" id="PF13396">
    <property type="entry name" value="PLDc_N"/>
    <property type="match status" value="1"/>
</dbReference>
<keyword evidence="3 6" id="KW-0812">Transmembrane</keyword>
<keyword evidence="2" id="KW-1003">Cell membrane</keyword>
<evidence type="ECO:0000256" key="5">
    <source>
        <dbReference type="ARBA" id="ARBA00023136"/>
    </source>
</evidence>
<sequence>MELVSAPTGLIIWQMFITLHVILFVIAWVMILRNSRPNAIYTLAWLLGTLLLPVVGPVMYFVRRRSFSRV</sequence>
<gene>
    <name evidence="8" type="ORF">A3841_03130</name>
</gene>
<evidence type="ECO:0000256" key="4">
    <source>
        <dbReference type="ARBA" id="ARBA00022989"/>
    </source>
</evidence>
<protein>
    <recommendedName>
        <fullName evidence="7">Cardiolipin synthase N-terminal domain-containing protein</fullName>
    </recommendedName>
</protein>
<dbReference type="OrthoDB" id="854021at2"/>
<dbReference type="EMBL" id="LVWA01000010">
    <property type="protein sequence ID" value="OKL38955.1"/>
    <property type="molecule type" value="Genomic_DNA"/>
</dbReference>
<evidence type="ECO:0000313" key="8">
    <source>
        <dbReference type="EMBL" id="OKL38955.1"/>
    </source>
</evidence>
<evidence type="ECO:0000259" key="7">
    <source>
        <dbReference type="Pfam" id="PF13396"/>
    </source>
</evidence>
<accession>A0A1Q5P9P0</accession>
<dbReference type="GO" id="GO:0005886">
    <property type="term" value="C:plasma membrane"/>
    <property type="evidence" value="ECO:0007669"/>
    <property type="project" value="UniProtKB-SubCell"/>
</dbReference>
<keyword evidence="9" id="KW-1185">Reference proteome</keyword>
<feature type="domain" description="Cardiolipin synthase N-terminal" evidence="7">
    <location>
        <begin position="22"/>
        <end position="64"/>
    </location>
</feature>
<dbReference type="AlphaFoldDB" id="A0A1Q5P9P0"/>
<comment type="caution">
    <text evidence="8">The sequence shown here is derived from an EMBL/GenBank/DDBJ whole genome shotgun (WGS) entry which is preliminary data.</text>
</comment>
<name>A0A1Q5P9P0_9BACT</name>
<evidence type="ECO:0000256" key="2">
    <source>
        <dbReference type="ARBA" id="ARBA00022475"/>
    </source>
</evidence>
<feature type="transmembrane region" description="Helical" evidence="6">
    <location>
        <begin position="12"/>
        <end position="31"/>
    </location>
</feature>
<evidence type="ECO:0000313" key="9">
    <source>
        <dbReference type="Proteomes" id="UP000186551"/>
    </source>
</evidence>
<feature type="transmembrane region" description="Helical" evidence="6">
    <location>
        <begin position="43"/>
        <end position="62"/>
    </location>
</feature>
<dbReference type="STRING" id="1797110.A3841_03130"/>
<keyword evidence="5 6" id="KW-0472">Membrane</keyword>
<evidence type="ECO:0000256" key="6">
    <source>
        <dbReference type="SAM" id="Phobius"/>
    </source>
</evidence>
<keyword evidence="4 6" id="KW-1133">Transmembrane helix</keyword>
<evidence type="ECO:0000256" key="3">
    <source>
        <dbReference type="ARBA" id="ARBA00022692"/>
    </source>
</evidence>
<dbReference type="RefSeq" id="WP_073853628.1">
    <property type="nucleotide sequence ID" value="NZ_LVWA01000010.1"/>
</dbReference>
<organism evidence="8 9">
    <name type="scientific">Pontibacter flavimaris</name>
    <dbReference type="NCBI Taxonomy" id="1797110"/>
    <lineage>
        <taxon>Bacteria</taxon>
        <taxon>Pseudomonadati</taxon>
        <taxon>Bacteroidota</taxon>
        <taxon>Cytophagia</taxon>
        <taxon>Cytophagales</taxon>
        <taxon>Hymenobacteraceae</taxon>
        <taxon>Pontibacter</taxon>
    </lineage>
</organism>
<comment type="subcellular location">
    <subcellularLocation>
        <location evidence="1">Cell membrane</location>
        <topology evidence="1">Multi-pass membrane protein</topology>
    </subcellularLocation>
</comment>